<evidence type="ECO:0000313" key="4">
    <source>
        <dbReference type="Proteomes" id="UP000576550"/>
    </source>
</evidence>
<organism evidence="3 4">
    <name type="scientific">Candidatus Dojkabacteria bacterium</name>
    <dbReference type="NCBI Taxonomy" id="2099670"/>
    <lineage>
        <taxon>Bacteria</taxon>
        <taxon>Candidatus Dojkabacteria</taxon>
    </lineage>
</organism>
<evidence type="ECO:0000259" key="2">
    <source>
        <dbReference type="Pfam" id="PF08308"/>
    </source>
</evidence>
<feature type="domain" description="PEGA" evidence="2">
    <location>
        <begin position="138"/>
        <end position="198"/>
    </location>
</feature>
<feature type="domain" description="PEGA" evidence="2">
    <location>
        <begin position="52"/>
        <end position="113"/>
    </location>
</feature>
<keyword evidence="1" id="KW-1133">Transmembrane helix</keyword>
<comment type="caution">
    <text evidence="3">The sequence shown here is derived from an EMBL/GenBank/DDBJ whole genome shotgun (WGS) entry which is preliminary data.</text>
</comment>
<dbReference type="EMBL" id="DUTP01000005">
    <property type="protein sequence ID" value="HHX99618.1"/>
    <property type="molecule type" value="Genomic_DNA"/>
</dbReference>
<keyword evidence="1" id="KW-0472">Membrane</keyword>
<dbReference type="Pfam" id="PF08308">
    <property type="entry name" value="PEGA"/>
    <property type="match status" value="2"/>
</dbReference>
<sequence length="216" mass="24654">MKKIKTAIIIIVSIVVLSVLFYFFPPSKLIGKLPFLNRFYNNTTLEVVVQNGKAKVQINEKDEGETPVTIEDLPEGKYVVDLERIAPENSFYKKHSFNIELAKNTSARIDLEIGPEELLHGTILYYTPMRSPAEKGFLTITGNSSDAKIYVDKEFMNRSSITNLELTEGEHKIRIESEGYLPIEIPILVREKYQLNLKVYQFPIPTTEDIVEANEV</sequence>
<protein>
    <submittedName>
        <fullName evidence="3">PEGA domain-containing protein</fullName>
    </submittedName>
</protein>
<gene>
    <name evidence="3" type="ORF">GX533_03025</name>
</gene>
<proteinExistence type="predicted"/>
<name>A0A832R966_9BACT</name>
<keyword evidence="1" id="KW-0812">Transmembrane</keyword>
<dbReference type="PANTHER" id="PTHR36194">
    <property type="entry name" value="S-LAYER-LIKE PROTEIN"/>
    <property type="match status" value="1"/>
</dbReference>
<dbReference type="Proteomes" id="UP000576550">
    <property type="component" value="Unassembled WGS sequence"/>
</dbReference>
<dbReference type="InterPro" id="IPR013229">
    <property type="entry name" value="PEGA"/>
</dbReference>
<accession>A0A832R966</accession>
<reference evidence="3 4" key="1">
    <citation type="journal article" date="2020" name="Biotechnol. Biofuels">
        <title>New insights from the biogas microbiome by comprehensive genome-resolved metagenomics of nearly 1600 species originating from multiple anaerobic digesters.</title>
        <authorList>
            <person name="Campanaro S."/>
            <person name="Treu L."/>
            <person name="Rodriguez-R L.M."/>
            <person name="Kovalovszki A."/>
            <person name="Ziels R.M."/>
            <person name="Maus I."/>
            <person name="Zhu X."/>
            <person name="Kougias P.G."/>
            <person name="Basile A."/>
            <person name="Luo G."/>
            <person name="Schluter A."/>
            <person name="Konstantinidis K.T."/>
            <person name="Angelidaki I."/>
        </authorList>
    </citation>
    <scope>NUCLEOTIDE SEQUENCE [LARGE SCALE GENOMIC DNA]</scope>
    <source>
        <strain evidence="3">AS05jafATM_89</strain>
    </source>
</reference>
<feature type="transmembrane region" description="Helical" evidence="1">
    <location>
        <begin position="7"/>
        <end position="24"/>
    </location>
</feature>
<dbReference type="PANTHER" id="PTHR36194:SF1">
    <property type="entry name" value="S-LAYER-LIKE PROTEIN"/>
    <property type="match status" value="1"/>
</dbReference>
<evidence type="ECO:0000313" key="3">
    <source>
        <dbReference type="EMBL" id="HHX99618.1"/>
    </source>
</evidence>
<dbReference type="AlphaFoldDB" id="A0A832R966"/>
<evidence type="ECO:0000256" key="1">
    <source>
        <dbReference type="SAM" id="Phobius"/>
    </source>
</evidence>